<name>A0ABS4SYN3_9PROT</name>
<keyword evidence="2" id="KW-1185">Reference proteome</keyword>
<accession>A0ABS4SYN3</accession>
<dbReference type="RefSeq" id="WP_209773346.1">
    <property type="nucleotide sequence ID" value="NZ_JAGINP010000041.1"/>
</dbReference>
<reference evidence="1 2" key="1">
    <citation type="submission" date="2021-03" db="EMBL/GenBank/DDBJ databases">
        <title>Genomic Encyclopedia of Type Strains, Phase III (KMG-III): the genomes of soil and plant-associated and newly described type strains.</title>
        <authorList>
            <person name="Whitman W."/>
        </authorList>
    </citation>
    <scope>NUCLEOTIDE SEQUENCE [LARGE SCALE GENOMIC DNA]</scope>
    <source>
        <strain evidence="1 2">IMMIB AFH-6</strain>
    </source>
</reference>
<evidence type="ECO:0000313" key="1">
    <source>
        <dbReference type="EMBL" id="MBP2297097.1"/>
    </source>
</evidence>
<dbReference type="Proteomes" id="UP000781958">
    <property type="component" value="Unassembled WGS sequence"/>
</dbReference>
<proteinExistence type="predicted"/>
<gene>
    <name evidence="1" type="ORF">J2851_006916</name>
</gene>
<sequence>MMNRTQRKFEQWGLWPRYEERMDDVLRWLANKGLVKAASDFTSSGQSSGIVAPSHVDVIRLPVSRPEKQTKAQIDATILKWREENKNESAIDHSHLMNVWSQLSQKGSGPKILNVNRLPADAIAFYRPFHFDPPHLFGIYIFVDRLLQYFEGIKRCSNALSVFTPSALMHIVLFEMFHHEFFHHIVESAATTFEIINDARGDDVPVYFPYRERMYNGGYAWHPHQPLEEALANAYAYNSISFTCRVKTGVKDTFAAKYQEALVRHWDLEPPGYKYAANYIRGNQVIGASHLLGMLLGASSPRNEAPLMKVAQAVLPNGFSAFYSKPDIPTYLIGDQADLDDFYKLVPVPQEAYCNLFWPIDTSGADLFIKEKRDEEKRAREAARRKALQPTLFDA</sequence>
<protein>
    <submittedName>
        <fullName evidence="1">Uncharacterized protein</fullName>
    </submittedName>
</protein>
<evidence type="ECO:0000313" key="2">
    <source>
        <dbReference type="Proteomes" id="UP000781958"/>
    </source>
</evidence>
<organism evidence="1 2">
    <name type="scientific">Azospirillum rugosum</name>
    <dbReference type="NCBI Taxonomy" id="416170"/>
    <lineage>
        <taxon>Bacteria</taxon>
        <taxon>Pseudomonadati</taxon>
        <taxon>Pseudomonadota</taxon>
        <taxon>Alphaproteobacteria</taxon>
        <taxon>Rhodospirillales</taxon>
        <taxon>Azospirillaceae</taxon>
        <taxon>Azospirillum</taxon>
    </lineage>
</organism>
<comment type="caution">
    <text evidence="1">The sequence shown here is derived from an EMBL/GenBank/DDBJ whole genome shotgun (WGS) entry which is preliminary data.</text>
</comment>
<dbReference type="EMBL" id="JAGINP010000041">
    <property type="protein sequence ID" value="MBP2297097.1"/>
    <property type="molecule type" value="Genomic_DNA"/>
</dbReference>